<dbReference type="AlphaFoldDB" id="A0A6P1TIR8"/>
<evidence type="ECO:0000313" key="5">
    <source>
        <dbReference type="Proteomes" id="UP000464314"/>
    </source>
</evidence>
<organism evidence="4 5">
    <name type="scientific">Anaerocolumna sedimenticola</name>
    <dbReference type="NCBI Taxonomy" id="2696063"/>
    <lineage>
        <taxon>Bacteria</taxon>
        <taxon>Bacillati</taxon>
        <taxon>Bacillota</taxon>
        <taxon>Clostridia</taxon>
        <taxon>Lachnospirales</taxon>
        <taxon>Lachnospiraceae</taxon>
        <taxon>Anaerocolumna</taxon>
    </lineage>
</organism>
<feature type="region of interest" description="Disordered" evidence="1">
    <location>
        <begin position="1"/>
        <end position="28"/>
    </location>
</feature>
<dbReference type="InterPro" id="IPR025275">
    <property type="entry name" value="DUF4015"/>
</dbReference>
<evidence type="ECO:0000313" key="4">
    <source>
        <dbReference type="EMBL" id="QHQ59525.1"/>
    </source>
</evidence>
<name>A0A6P1TIR8_9FIRM</name>
<protein>
    <submittedName>
        <fullName evidence="4">Sugar fermentation stimulation protein</fullName>
    </submittedName>
</protein>
<evidence type="ECO:0000256" key="1">
    <source>
        <dbReference type="SAM" id="MobiDB-lite"/>
    </source>
</evidence>
<keyword evidence="5" id="KW-1185">Reference proteome</keyword>
<sequence length="488" mass="55155">MSKKKDMYIDKKDTYKRLKKQRRNKGGSHGGMAAVIILVAFALGLGSFFLTRERLKSQDKTHKTQSQLSNKAADIKKAASGEVNKSEDTIETDTNLSGNAKDDIVTVDDTAVDGKTQEDIMKTEANFADIIDTADTTENNTEEVKETFLPGTEVRRKPRKVKGIYVTGPRAGKESYMKELIGLVDTTELNTMVIDIKNDNGEITYKMDLPEVKAVHADVNYIGDIKELVNQLKEKDIYLIARIVAFKDPILAENRADLCLKKKDGSVFRDKNGLCWVNPYKKEVWDYLLSIAKEAAKVGFDEIQFDYIRFSTDKGIKDVAFGKEAKTKSKMDIITEFTKYACENLKPLGVYVSADVFGTIIDSKVDAKIVGQDYKEMAKYLDYICPMIYPSHYQDGSYGILHPDLKPYDLIKKALEKSQTALKGVNTDDKAIVRSWLQDFTATWLTNHKSYGPEEIRDQIQAVYDAGYEEWILWNGNNDYTKGGLKKE</sequence>
<keyword evidence="2" id="KW-0812">Transmembrane</keyword>
<dbReference type="InterPro" id="IPR017853">
    <property type="entry name" value="GH"/>
</dbReference>
<feature type="compositionally biased region" description="Basic residues" evidence="1">
    <location>
        <begin position="17"/>
        <end position="26"/>
    </location>
</feature>
<dbReference type="SUPFAM" id="SSF51445">
    <property type="entry name" value="(Trans)glycosidases"/>
    <property type="match status" value="1"/>
</dbReference>
<feature type="transmembrane region" description="Helical" evidence="2">
    <location>
        <begin position="26"/>
        <end position="50"/>
    </location>
</feature>
<feature type="compositionally biased region" description="Basic and acidic residues" evidence="1">
    <location>
        <begin position="73"/>
        <end position="88"/>
    </location>
</feature>
<evidence type="ECO:0000259" key="3">
    <source>
        <dbReference type="Pfam" id="PF13200"/>
    </source>
</evidence>
<gene>
    <name evidence="4" type="ORF">Ana3638_00865</name>
</gene>
<dbReference type="Pfam" id="PF13200">
    <property type="entry name" value="DUF4015"/>
    <property type="match status" value="1"/>
</dbReference>
<feature type="compositionally biased region" description="Basic and acidic residues" evidence="1">
    <location>
        <begin position="1"/>
        <end position="16"/>
    </location>
</feature>
<reference evidence="4 5" key="1">
    <citation type="submission" date="2020-01" db="EMBL/GenBank/DDBJ databases">
        <title>Genome analysis of Anaerocolumna sp. CBA3638.</title>
        <authorList>
            <person name="Kim J."/>
            <person name="Roh S.W."/>
        </authorList>
    </citation>
    <scope>NUCLEOTIDE SEQUENCE [LARGE SCALE GENOMIC DNA]</scope>
    <source>
        <strain evidence="4 5">CBA3638</strain>
    </source>
</reference>
<dbReference type="RefSeq" id="WP_161836180.1">
    <property type="nucleotide sequence ID" value="NZ_CP048000.1"/>
</dbReference>
<feature type="domain" description="DUF4015" evidence="3">
    <location>
        <begin position="163"/>
        <end position="480"/>
    </location>
</feature>
<dbReference type="Proteomes" id="UP000464314">
    <property type="component" value="Chromosome"/>
</dbReference>
<evidence type="ECO:0000256" key="2">
    <source>
        <dbReference type="SAM" id="Phobius"/>
    </source>
</evidence>
<accession>A0A6P1TIR8</accession>
<keyword evidence="2" id="KW-0472">Membrane</keyword>
<feature type="region of interest" description="Disordered" evidence="1">
    <location>
        <begin position="57"/>
        <end position="95"/>
    </location>
</feature>
<dbReference type="KEGG" id="anr:Ana3638_00865"/>
<dbReference type="Gene3D" id="3.20.20.80">
    <property type="entry name" value="Glycosidases"/>
    <property type="match status" value="1"/>
</dbReference>
<dbReference type="EMBL" id="CP048000">
    <property type="protein sequence ID" value="QHQ59525.1"/>
    <property type="molecule type" value="Genomic_DNA"/>
</dbReference>
<keyword evidence="2" id="KW-1133">Transmembrane helix</keyword>
<proteinExistence type="predicted"/>